<dbReference type="Pfam" id="PF14856">
    <property type="entry name" value="Hce2"/>
    <property type="match status" value="1"/>
</dbReference>
<organism evidence="3 4">
    <name type="scientific">Ophiocordyceps sinensis</name>
    <dbReference type="NCBI Taxonomy" id="72228"/>
    <lineage>
        <taxon>Eukaryota</taxon>
        <taxon>Fungi</taxon>
        <taxon>Dikarya</taxon>
        <taxon>Ascomycota</taxon>
        <taxon>Pezizomycotina</taxon>
        <taxon>Sordariomycetes</taxon>
        <taxon>Hypocreomycetidae</taxon>
        <taxon>Hypocreales</taxon>
        <taxon>Ophiocordycipitaceae</taxon>
        <taxon>Ophiocordyceps</taxon>
    </lineage>
</organism>
<gene>
    <name evidence="3" type="ORF">G6O67_007859</name>
</gene>
<evidence type="ECO:0000256" key="1">
    <source>
        <dbReference type="SAM" id="SignalP"/>
    </source>
</evidence>
<evidence type="ECO:0000313" key="3">
    <source>
        <dbReference type="EMBL" id="KAF4504408.1"/>
    </source>
</evidence>
<feature type="domain" description="Ecp2 effector protein-like" evidence="2">
    <location>
        <begin position="55"/>
        <end position="155"/>
    </location>
</feature>
<accession>A0A8H4LRK5</accession>
<name>A0A8H4LRK5_9HYPO</name>
<comment type="caution">
    <text evidence="3">The sequence shown here is derived from an EMBL/GenBank/DDBJ whole genome shotgun (WGS) entry which is preliminary data.</text>
</comment>
<feature type="signal peptide" evidence="1">
    <location>
        <begin position="1"/>
        <end position="28"/>
    </location>
</feature>
<evidence type="ECO:0000259" key="2">
    <source>
        <dbReference type="Pfam" id="PF14856"/>
    </source>
</evidence>
<dbReference type="InterPro" id="IPR029226">
    <property type="entry name" value="Ecp2-like"/>
</dbReference>
<dbReference type="OrthoDB" id="4944568at2759"/>
<evidence type="ECO:0000313" key="4">
    <source>
        <dbReference type="Proteomes" id="UP000557566"/>
    </source>
</evidence>
<proteinExistence type="predicted"/>
<keyword evidence="1" id="KW-0732">Signal</keyword>
<feature type="chain" id="PRO_5034059780" description="Ecp2 effector protein-like domain-containing protein" evidence="1">
    <location>
        <begin position="29"/>
        <end position="177"/>
    </location>
</feature>
<dbReference type="Proteomes" id="UP000557566">
    <property type="component" value="Unassembled WGS sequence"/>
</dbReference>
<protein>
    <recommendedName>
        <fullName evidence="2">Ecp2 effector protein-like domain-containing protein</fullName>
    </recommendedName>
</protein>
<keyword evidence="4" id="KW-1185">Reference proteome</keyword>
<dbReference type="EMBL" id="JAAVMX010000009">
    <property type="protein sequence ID" value="KAF4504408.1"/>
    <property type="molecule type" value="Genomic_DNA"/>
</dbReference>
<reference evidence="3 4" key="1">
    <citation type="journal article" date="2020" name="Genome Biol. Evol.">
        <title>A new high-quality draft genome assembly of the Chinese cordyceps Ophiocordyceps sinensis.</title>
        <authorList>
            <person name="Shu R."/>
            <person name="Zhang J."/>
            <person name="Meng Q."/>
            <person name="Zhang H."/>
            <person name="Zhou G."/>
            <person name="Li M."/>
            <person name="Wu P."/>
            <person name="Zhao Y."/>
            <person name="Chen C."/>
            <person name="Qin Q."/>
        </authorList>
    </citation>
    <scope>NUCLEOTIDE SEQUENCE [LARGE SCALE GENOMIC DNA]</scope>
    <source>
        <strain evidence="3 4">IOZ07</strain>
    </source>
</reference>
<sequence>MAAAPPTRAMSLMVLALVVVALQTQTAAATALPNGSPFTNATGISWRPSQAAQCTCGSITFAADPSLDPASWRQCAALYSHWTSENGTFGVANADGHFSYRPLVGQTDCALAIAPLASTVGPYLIGSKDIEAILQRSLRDFSYGSLLAVNGTVECDVASGGRAPMSWRISKPPPVVK</sequence>
<dbReference type="AlphaFoldDB" id="A0A8H4LRK5"/>